<dbReference type="GO" id="GO:0005576">
    <property type="term" value="C:extracellular region"/>
    <property type="evidence" value="ECO:0007669"/>
    <property type="project" value="InterPro"/>
</dbReference>
<dbReference type="PANTHER" id="PTHR12027:SF91">
    <property type="entry name" value="PROTO-ONCOGENE WNT-1"/>
    <property type="match status" value="1"/>
</dbReference>
<comment type="similarity">
    <text evidence="2 9">Belongs to the Wnt family.</text>
</comment>
<dbReference type="GO" id="GO:0016055">
    <property type="term" value="P:Wnt signaling pathway"/>
    <property type="evidence" value="ECO:0007669"/>
    <property type="project" value="UniProtKB-KW"/>
</dbReference>
<evidence type="ECO:0000256" key="5">
    <source>
        <dbReference type="ARBA" id="ARBA00022530"/>
    </source>
</evidence>
<evidence type="ECO:0000313" key="14">
    <source>
        <dbReference type="Proteomes" id="UP000694429"/>
    </source>
</evidence>
<evidence type="ECO:0000256" key="11">
    <source>
        <dbReference type="SAM" id="SignalP"/>
    </source>
</evidence>
<dbReference type="PANTHER" id="PTHR12027">
    <property type="entry name" value="WNT RELATED"/>
    <property type="match status" value="1"/>
</dbReference>
<feature type="compositionally biased region" description="Basic and acidic residues" evidence="10">
    <location>
        <begin position="269"/>
        <end position="285"/>
    </location>
</feature>
<keyword evidence="4" id="KW-0964">Secreted</keyword>
<dbReference type="GO" id="GO:0005102">
    <property type="term" value="F:signaling receptor binding"/>
    <property type="evidence" value="ECO:0007669"/>
    <property type="project" value="InterPro"/>
</dbReference>
<keyword evidence="8" id="KW-0449">Lipoprotein</keyword>
<dbReference type="PROSITE" id="PS00246">
    <property type="entry name" value="WNT1"/>
    <property type="match status" value="1"/>
</dbReference>
<evidence type="ECO:0000256" key="7">
    <source>
        <dbReference type="ARBA" id="ARBA00023157"/>
    </source>
</evidence>
<sequence length="619" mass="65188">MGHWALLPGGVSAALLLALAALPAALAANSSGRWWGIVNVASSTNLLTDSKSLQLVLEPSLQLLSRKQRRLIRQNPGILHSVSGGLQSAVRECKWQFRNRRWNCPTASGPHLFGKIVNRGCRETAFIFAITSAGVTHSVARSCSEGSIESCTCDYRRRGPGGPDWHWGGCSDNIDFGRLFGREFVDSGEKGRDLRFLMNLHNNEAGRTTVFSEMRQECKCHGMSGSCTVRTCWMRLPTLRAVGDVLRDRFDGASRVLYGNRGSNRASRAELLRLEPEDPARDTASRRAPAYGPGVRAQPRPARRGAAATPSGPSAGAAPPEAAGPRAERSGLPGCAGASRRFTSPTGSPKMREARSSKEESAGFPPSASNPRPPPSWCDGRLLGSSFWQGEGRAAAPSPSSWLGPGGLGASPAARGTPAGKSCTCWVRGVGTYCDRITTHVASMTKTPSPRAGPRALRGRVWARRVPFPPSEGPAPALRPGDSLQPVPPGAQGLGRVWLCRGGCLLREGTQHLGSQLCSLFSFPSSEPLSRGLALGAGRGGLRAAGADPAGAVWALGLPAALAWGRPSLPALRPAAAGPRLLSAAPLPASGLGAAVPQPGDPPRRPRPCRSPQAPRTSR</sequence>
<protein>
    <recommendedName>
        <fullName evidence="9">Protein Wnt</fullName>
    </recommendedName>
</protein>
<evidence type="ECO:0000256" key="4">
    <source>
        <dbReference type="ARBA" id="ARBA00022525"/>
    </source>
</evidence>
<dbReference type="SMART" id="SM00097">
    <property type="entry name" value="WNT1"/>
    <property type="match status" value="1"/>
</dbReference>
<dbReference type="PRINTS" id="PR01841">
    <property type="entry name" value="WNT1PROTEIN"/>
</dbReference>
<evidence type="ECO:0000256" key="8">
    <source>
        <dbReference type="ARBA" id="ARBA00023288"/>
    </source>
</evidence>
<dbReference type="AlphaFoldDB" id="A0A8C0NZY7"/>
<dbReference type="Ensembl" id="ENSCAFT00030039415.1">
    <property type="protein sequence ID" value="ENSCAFP00030034390.1"/>
    <property type="gene ID" value="ENSCAFG00030021462.1"/>
</dbReference>
<evidence type="ECO:0000256" key="1">
    <source>
        <dbReference type="ARBA" id="ARBA00004498"/>
    </source>
</evidence>
<dbReference type="PRINTS" id="PR01349">
    <property type="entry name" value="WNTPROTEIN"/>
</dbReference>
<dbReference type="Proteomes" id="UP000694429">
    <property type="component" value="Chromosome 27"/>
</dbReference>
<evidence type="ECO:0000313" key="12">
    <source>
        <dbReference type="Ensembl" id="ENSCAFP00030034390.1"/>
    </source>
</evidence>
<reference evidence="12" key="2">
    <citation type="submission" date="2019-03" db="EMBL/GenBank/DDBJ databases">
        <authorList>
            <person name="Warren W.C."/>
            <person name="Johnson G.S."/>
        </authorList>
    </citation>
    <scope>NUCLEOTIDE SEQUENCE [LARGE SCALE GENOMIC DNA]</scope>
    <source>
        <strain evidence="12">Basenji</strain>
    </source>
</reference>
<dbReference type="Ensembl" id="ENSCAFT00040046056.1">
    <property type="protein sequence ID" value="ENSCAFP00040040190.1"/>
    <property type="gene ID" value="ENSCAFG00040024722.1"/>
</dbReference>
<keyword evidence="7" id="KW-1015">Disulfide bond</keyword>
<evidence type="ECO:0000256" key="6">
    <source>
        <dbReference type="ARBA" id="ARBA00022687"/>
    </source>
</evidence>
<organism evidence="12 14">
    <name type="scientific">Canis lupus familiaris</name>
    <name type="common">Dog</name>
    <name type="synonym">Canis familiaris</name>
    <dbReference type="NCBI Taxonomy" id="9615"/>
    <lineage>
        <taxon>Eukaryota</taxon>
        <taxon>Metazoa</taxon>
        <taxon>Chordata</taxon>
        <taxon>Craniata</taxon>
        <taxon>Vertebrata</taxon>
        <taxon>Euteleostomi</taxon>
        <taxon>Mammalia</taxon>
        <taxon>Eutheria</taxon>
        <taxon>Laurasiatheria</taxon>
        <taxon>Carnivora</taxon>
        <taxon>Caniformia</taxon>
        <taxon>Canidae</taxon>
        <taxon>Canis</taxon>
    </lineage>
</organism>
<name>A0A8C0NZY7_CANLF</name>
<dbReference type="InterPro" id="IPR005817">
    <property type="entry name" value="Wnt"/>
</dbReference>
<feature type="compositionally biased region" description="Basic and acidic residues" evidence="10">
    <location>
        <begin position="350"/>
        <end position="361"/>
    </location>
</feature>
<accession>A0A8C0NZY7</accession>
<evidence type="ECO:0000256" key="9">
    <source>
        <dbReference type="RuleBase" id="RU003500"/>
    </source>
</evidence>
<keyword evidence="11" id="KW-0732">Signal</keyword>
<proteinExistence type="inferred from homology"/>
<keyword evidence="5" id="KW-0272">Extracellular matrix</keyword>
<keyword evidence="3 9" id="KW-0217">Developmental protein</keyword>
<feature type="region of interest" description="Disordered" evidence="10">
    <location>
        <begin position="588"/>
        <end position="619"/>
    </location>
</feature>
<reference evidence="13" key="1">
    <citation type="submission" date="2018-10" db="EMBL/GenBank/DDBJ databases">
        <title>De novo assembly of a Great Dane genome.</title>
        <authorList>
            <person name="Kidd J.M."/>
            <person name="Pendleton A.L."/>
            <person name="Shen F."/>
            <person name="Emery S."/>
        </authorList>
    </citation>
    <scope>NUCLEOTIDE SEQUENCE [LARGE SCALE GENOMIC DNA]</scope>
    <source>
        <strain evidence="13">Great Dane</strain>
    </source>
</reference>
<feature type="signal peptide" evidence="11">
    <location>
        <begin position="1"/>
        <end position="27"/>
    </location>
</feature>
<dbReference type="Proteomes" id="UP000694542">
    <property type="component" value="Chromosome 27"/>
</dbReference>
<dbReference type="InterPro" id="IPR009139">
    <property type="entry name" value="Wnt1"/>
</dbReference>
<evidence type="ECO:0000256" key="2">
    <source>
        <dbReference type="ARBA" id="ARBA00005683"/>
    </source>
</evidence>
<keyword evidence="6 9" id="KW-0879">Wnt signaling pathway</keyword>
<evidence type="ECO:0000313" key="13">
    <source>
        <dbReference type="Ensembl" id="ENSCAFP00040040190.1"/>
    </source>
</evidence>
<evidence type="ECO:0000256" key="3">
    <source>
        <dbReference type="ARBA" id="ARBA00022473"/>
    </source>
</evidence>
<comment type="function">
    <text evidence="9">Ligand for members of the frizzled family of seven transmembrane receptors.</text>
</comment>
<feature type="chain" id="PRO_5044672233" description="Protein Wnt" evidence="11">
    <location>
        <begin position="28"/>
        <end position="619"/>
    </location>
</feature>
<feature type="compositionally biased region" description="Low complexity" evidence="10">
    <location>
        <begin position="588"/>
        <end position="598"/>
    </location>
</feature>
<comment type="subcellular location">
    <subcellularLocation>
        <location evidence="1 9">Secreted</location>
        <location evidence="1 9">Extracellular space</location>
        <location evidence="1 9">Extracellular matrix</location>
    </subcellularLocation>
</comment>
<feature type="compositionally biased region" description="Low complexity" evidence="10">
    <location>
        <begin position="610"/>
        <end position="619"/>
    </location>
</feature>
<feature type="region of interest" description="Disordered" evidence="10">
    <location>
        <begin position="269"/>
        <end position="420"/>
    </location>
</feature>
<feature type="compositionally biased region" description="Low complexity" evidence="10">
    <location>
        <begin position="394"/>
        <end position="403"/>
    </location>
</feature>
<dbReference type="Pfam" id="PF00110">
    <property type="entry name" value="wnt"/>
    <property type="match status" value="1"/>
</dbReference>
<dbReference type="InterPro" id="IPR018161">
    <property type="entry name" value="Wnt_CS"/>
</dbReference>
<feature type="compositionally biased region" description="Low complexity" evidence="10">
    <location>
        <begin position="292"/>
        <end position="325"/>
    </location>
</feature>
<reference evidence="12" key="3">
    <citation type="submission" date="2025-05" db="UniProtKB">
        <authorList>
            <consortium name="Ensembl"/>
        </authorList>
    </citation>
    <scope>IDENTIFICATION</scope>
</reference>
<evidence type="ECO:0000256" key="10">
    <source>
        <dbReference type="SAM" id="MobiDB-lite"/>
    </source>
</evidence>